<name>A0ABV2GB07_9BACL</name>
<evidence type="ECO:0000256" key="2">
    <source>
        <dbReference type="ARBA" id="ARBA00022729"/>
    </source>
</evidence>
<dbReference type="InterPro" id="IPR004447">
    <property type="entry name" value="Peptidase_S41A"/>
</dbReference>
<dbReference type="Gene3D" id="3.90.226.10">
    <property type="entry name" value="2-enoyl-CoA Hydratase, Chain A, domain 1"/>
    <property type="match status" value="1"/>
</dbReference>
<accession>A0ABV2GB07</accession>
<proteinExistence type="predicted"/>
<keyword evidence="3 7" id="KW-0378">Hydrolase</keyword>
<dbReference type="CDD" id="cd07560">
    <property type="entry name" value="Peptidase_S41_CPP"/>
    <property type="match status" value="1"/>
</dbReference>
<evidence type="ECO:0000256" key="4">
    <source>
        <dbReference type="ARBA" id="ARBA00022825"/>
    </source>
</evidence>
<comment type="caution">
    <text evidence="7">The sequence shown here is derived from an EMBL/GenBank/DDBJ whole genome shotgun (WGS) entry which is preliminary data.</text>
</comment>
<organism evidence="7 8">
    <name type="scientific">Bhargavaea ullalensis</name>
    <dbReference type="NCBI Taxonomy" id="1265685"/>
    <lineage>
        <taxon>Bacteria</taxon>
        <taxon>Bacillati</taxon>
        <taxon>Bacillota</taxon>
        <taxon>Bacilli</taxon>
        <taxon>Bacillales</taxon>
        <taxon>Caryophanaceae</taxon>
        <taxon>Bhargavaea</taxon>
    </lineage>
</organism>
<protein>
    <submittedName>
        <fullName evidence="7">Carboxyl-terminal processing protease</fullName>
        <ecNumber evidence="7">3.4.21.102</ecNumber>
    </submittedName>
</protein>
<gene>
    <name evidence="7" type="ORF">ABID49_001322</name>
</gene>
<keyword evidence="2 5" id="KW-0732">Signal</keyword>
<evidence type="ECO:0000259" key="6">
    <source>
        <dbReference type="SMART" id="SM00245"/>
    </source>
</evidence>
<evidence type="ECO:0000313" key="7">
    <source>
        <dbReference type="EMBL" id="MET3575417.1"/>
    </source>
</evidence>
<sequence length="394" mass="43464">MRRLQVAVILAVMLLIGAQPAAASGDVLKDIKFYVKNYYYGDVPLGIDDYKTIKEVTSKLDEYSTYMTKAEYEAYLKTIHIPGLGETLSADTQIYAAPAKVRSEYLFGNTAVIHIESFQVETPQAVIREWEKMKKLGARQLILDFRFNGGGTVSSAEAIIGMFQNAPKAYTRFERDKTLHVNARPSSVKFPAKPYVLVNKYSASASELVSAAVKDQKAGILVGQKTYGKGSVQSFFELSDGGALKLTTAHFSGPGGTKIHGLGIQPDEVTPPGKELEFAHEALARRELATWDYTQFPDVETTAGTKPITIRFSQDMNFSAPAASNRVELIRLGNAQPVKVTVKPGDDGRSLRIEPERPLERDAKYVLSVNPRFADKDGIYMRKGAYLFIKTTAN</sequence>
<dbReference type="Proteomes" id="UP001549099">
    <property type="component" value="Unassembled WGS sequence"/>
</dbReference>
<evidence type="ECO:0000256" key="3">
    <source>
        <dbReference type="ARBA" id="ARBA00022801"/>
    </source>
</evidence>
<dbReference type="Pfam" id="PF03572">
    <property type="entry name" value="Peptidase_S41"/>
    <property type="match status" value="1"/>
</dbReference>
<keyword evidence="1 7" id="KW-0645">Protease</keyword>
<feature type="chain" id="PRO_5045532252" evidence="5">
    <location>
        <begin position="24"/>
        <end position="394"/>
    </location>
</feature>
<evidence type="ECO:0000313" key="8">
    <source>
        <dbReference type="Proteomes" id="UP001549099"/>
    </source>
</evidence>
<dbReference type="SMART" id="SM00245">
    <property type="entry name" value="TSPc"/>
    <property type="match status" value="1"/>
</dbReference>
<dbReference type="SUPFAM" id="SSF52096">
    <property type="entry name" value="ClpP/crotonase"/>
    <property type="match status" value="1"/>
</dbReference>
<keyword evidence="4" id="KW-0720">Serine protease</keyword>
<dbReference type="EC" id="3.4.21.102" evidence="7"/>
<evidence type="ECO:0000256" key="1">
    <source>
        <dbReference type="ARBA" id="ARBA00022670"/>
    </source>
</evidence>
<dbReference type="EMBL" id="JBEPLW010000007">
    <property type="protein sequence ID" value="MET3575417.1"/>
    <property type="molecule type" value="Genomic_DNA"/>
</dbReference>
<dbReference type="GO" id="GO:0006508">
    <property type="term" value="P:proteolysis"/>
    <property type="evidence" value="ECO:0007669"/>
    <property type="project" value="UniProtKB-KW"/>
</dbReference>
<dbReference type="Pfam" id="PF13205">
    <property type="entry name" value="Big_5"/>
    <property type="match status" value="1"/>
</dbReference>
<dbReference type="InterPro" id="IPR005151">
    <property type="entry name" value="Tail-specific_protease"/>
</dbReference>
<dbReference type="InterPro" id="IPR032812">
    <property type="entry name" value="SbsA_Ig"/>
</dbReference>
<dbReference type="PANTHER" id="PTHR32060:SF22">
    <property type="entry name" value="CARBOXYL-TERMINAL-PROCESSING PEPTIDASE 3, CHLOROPLASTIC"/>
    <property type="match status" value="1"/>
</dbReference>
<keyword evidence="8" id="KW-1185">Reference proteome</keyword>
<dbReference type="RefSeq" id="WP_354196565.1">
    <property type="nucleotide sequence ID" value="NZ_JBEPLW010000007.1"/>
</dbReference>
<reference evidence="7 8" key="1">
    <citation type="submission" date="2024-06" db="EMBL/GenBank/DDBJ databases">
        <title>Genomic Encyclopedia of Type Strains, Phase IV (KMG-IV): sequencing the most valuable type-strain genomes for metagenomic binning, comparative biology and taxonomic classification.</title>
        <authorList>
            <person name="Goeker M."/>
        </authorList>
    </citation>
    <scope>NUCLEOTIDE SEQUENCE [LARGE SCALE GENOMIC DNA]</scope>
    <source>
        <strain evidence="7 8">DSM 26128</strain>
    </source>
</reference>
<feature type="signal peptide" evidence="5">
    <location>
        <begin position="1"/>
        <end position="23"/>
    </location>
</feature>
<dbReference type="PANTHER" id="PTHR32060">
    <property type="entry name" value="TAIL-SPECIFIC PROTEASE"/>
    <property type="match status" value="1"/>
</dbReference>
<dbReference type="InterPro" id="IPR029045">
    <property type="entry name" value="ClpP/crotonase-like_dom_sf"/>
</dbReference>
<evidence type="ECO:0000256" key="5">
    <source>
        <dbReference type="SAM" id="SignalP"/>
    </source>
</evidence>
<dbReference type="GO" id="GO:0004252">
    <property type="term" value="F:serine-type endopeptidase activity"/>
    <property type="evidence" value="ECO:0007669"/>
    <property type="project" value="UniProtKB-EC"/>
</dbReference>
<feature type="domain" description="Tail specific protease" evidence="6">
    <location>
        <begin position="69"/>
        <end position="271"/>
    </location>
</feature>